<dbReference type="InterPro" id="IPR045063">
    <property type="entry name" value="Dynamin_N"/>
</dbReference>
<dbReference type="SUPFAM" id="SSF52540">
    <property type="entry name" value="P-loop containing nucleoside triphosphate hydrolases"/>
    <property type="match status" value="2"/>
</dbReference>
<dbReference type="RefSeq" id="WP_390301487.1">
    <property type="nucleotide sequence ID" value="NZ_JBHRRZ010000001.1"/>
</dbReference>
<comment type="subcellular location">
    <subcellularLocation>
        <location evidence="1">Membrane</location>
    </subcellularLocation>
</comment>
<protein>
    <submittedName>
        <fullName evidence="9">Dynamin family protein</fullName>
    </submittedName>
</protein>
<evidence type="ECO:0000256" key="7">
    <source>
        <dbReference type="SAM" id="MobiDB-lite"/>
    </source>
</evidence>
<organism evidence="9 10">
    <name type="scientific">Virgibacillus sediminis</name>
    <dbReference type="NCBI Taxonomy" id="202260"/>
    <lineage>
        <taxon>Bacteria</taxon>
        <taxon>Bacillati</taxon>
        <taxon>Bacillota</taxon>
        <taxon>Bacilli</taxon>
        <taxon>Bacillales</taxon>
        <taxon>Bacillaceae</taxon>
        <taxon>Virgibacillus</taxon>
    </lineage>
</organism>
<evidence type="ECO:0000256" key="6">
    <source>
        <dbReference type="SAM" id="Coils"/>
    </source>
</evidence>
<dbReference type="Pfam" id="PF00350">
    <property type="entry name" value="Dynamin_N"/>
    <property type="match status" value="2"/>
</dbReference>
<evidence type="ECO:0000313" key="9">
    <source>
        <dbReference type="EMBL" id="MFC2946918.1"/>
    </source>
</evidence>
<name>A0ABV7A1V0_9BACI</name>
<feature type="region of interest" description="Disordered" evidence="7">
    <location>
        <begin position="550"/>
        <end position="574"/>
    </location>
</feature>
<feature type="coiled-coil region" evidence="6">
    <location>
        <begin position="475"/>
        <end position="523"/>
    </location>
</feature>
<feature type="domain" description="Dynamin N-terminal" evidence="8">
    <location>
        <begin position="621"/>
        <end position="846"/>
    </location>
</feature>
<dbReference type="EMBL" id="JBHRRZ010000001">
    <property type="protein sequence ID" value="MFC2946918.1"/>
    <property type="molecule type" value="Genomic_DNA"/>
</dbReference>
<comment type="caution">
    <text evidence="9">The sequence shown here is derived from an EMBL/GenBank/DDBJ whole genome shotgun (WGS) entry which is preliminary data.</text>
</comment>
<feature type="coiled-coil region" evidence="6">
    <location>
        <begin position="307"/>
        <end position="334"/>
    </location>
</feature>
<dbReference type="PANTHER" id="PTHR10465">
    <property type="entry name" value="TRANSMEMBRANE GTPASE FZO1"/>
    <property type="match status" value="1"/>
</dbReference>
<reference evidence="10" key="1">
    <citation type="journal article" date="2019" name="Int. J. Syst. Evol. Microbiol.">
        <title>The Global Catalogue of Microorganisms (GCM) 10K type strain sequencing project: providing services to taxonomists for standard genome sequencing and annotation.</title>
        <authorList>
            <consortium name="The Broad Institute Genomics Platform"/>
            <consortium name="The Broad Institute Genome Sequencing Center for Infectious Disease"/>
            <person name="Wu L."/>
            <person name="Ma J."/>
        </authorList>
    </citation>
    <scope>NUCLEOTIDE SEQUENCE [LARGE SCALE GENOMIC DNA]</scope>
    <source>
        <strain evidence="10">KCTC 13193</strain>
    </source>
</reference>
<feature type="domain" description="Dynamin N-terminal" evidence="8">
    <location>
        <begin position="50"/>
        <end position="203"/>
    </location>
</feature>
<feature type="compositionally biased region" description="Polar residues" evidence="7">
    <location>
        <begin position="560"/>
        <end position="571"/>
    </location>
</feature>
<dbReference type="InterPro" id="IPR027417">
    <property type="entry name" value="P-loop_NTPase"/>
</dbReference>
<evidence type="ECO:0000256" key="1">
    <source>
        <dbReference type="ARBA" id="ARBA00004370"/>
    </source>
</evidence>
<keyword evidence="4" id="KW-0342">GTP-binding</keyword>
<dbReference type="CDD" id="cd09912">
    <property type="entry name" value="DLP_2"/>
    <property type="match status" value="1"/>
</dbReference>
<accession>A0ABV7A1V0</accession>
<keyword evidence="5" id="KW-0472">Membrane</keyword>
<keyword evidence="6" id="KW-0175">Coiled coil</keyword>
<keyword evidence="10" id="KW-1185">Reference proteome</keyword>
<dbReference type="PANTHER" id="PTHR10465:SF0">
    <property type="entry name" value="SARCALUMENIN"/>
    <property type="match status" value="1"/>
</dbReference>
<sequence>MLPVKDGIKSVMTLEHLVALHKLMEKHEDAVNAQKIAELYEKLQKEELVISFAGHFSAGKSSMINYLLGADILPKSPIPTSANVVKLSSGNGTARVYFRHQEPMEYKEPYDMEMIKRYSKDKDAIERIEISTAEQLMPEGVSVVDTPGIDAADDADRVMTESSLHLVDVLFYVMDYNHVQSEVNLHFLHSLQQKGIPYYVIINQVDKHDEGEIPFRKFHGSVTDTFNQWELQPAKIFYSSLMDPDAVHNEVLKVKAEINHLMEEKDSFFQIDQSVKQVVEDHKRELMNRYEELVPASDEDDGEAEDMQMLKAKWEELRQLADQLEEDFQQEMQQTLKNAYLMPADLRETARLFLESQKSDFKIGFFASKKKTNEERKARAEAFIETLNKNAETAVQWKLRDKFSKIMKDYGIIDPQIDQKTQSLSVSYSSEDAVKLINPGAKVNGDYVLNYTKEVATDIKSKYKQEVLRLLPLLKEAVEDRNKKEMQDLEQKINKLENKKQIQEEQNKLKRNLDMQLESLEKQQKFPEIEENDWKQIERNLSSNQILRQQEEFSEPAEPSQETRNRTPLQQETDKKVNAVHQVLQDIEQAIDTISDLPGFQGHMDDLQGKYSRLSNRSFTIALFGAFSAGKSSFANALLGENALPVSPNPTTAAVNRICPINEDHPHGSVAVKIKDKDAIKKDLLLMTRNFQPNEDHEAEELLEWIRKEGIHRDNRLDSMYQSYLSAMLSGYDYIKVRIGRQINITMDEFADYVTDETKACYIESIDLYFDSSLTRQGITLVDTPGADSVNARHTNVAFDYIKHADAILYVTYYNHALSRADKDFLMQLGRVKEAFEMDKMFFIVNAADLAADKEELQLVTEYVEQQLIELGIRFPRLYPVSSKRSLKEKQSGAKLNTEMLDFEKRFHQFIGEDLQRLTIQSATSDLQHAYRTLQRYVKSLNLNEQEKENHKKRLLSNKDLIDKEIDKWETSVHEGKIAQKIEKQMYYVLERLSIRFHDMFKETFNPTTITESGKKAQEQLKQSLRNLLDYTGHELLQEVQAVSLRVESLMRTLESETHSTLSEKIEEVDDAFFLQEPAQQDFETPLYDQAFKNLSPADFRHVLSAYKGTKAFFVKNEKEIMKDRLYQELETHAQQYIEENRVRMESHYQAAWRDRVDQLKHSAKENAEQQLNNHLEMINAPVDLKSLEKKEEILQEISKRNK</sequence>
<dbReference type="Proteomes" id="UP001595387">
    <property type="component" value="Unassembled WGS sequence"/>
</dbReference>
<evidence type="ECO:0000256" key="4">
    <source>
        <dbReference type="ARBA" id="ARBA00023134"/>
    </source>
</evidence>
<evidence type="ECO:0000256" key="5">
    <source>
        <dbReference type="ARBA" id="ARBA00023136"/>
    </source>
</evidence>
<keyword evidence="2" id="KW-0547">Nucleotide-binding</keyword>
<evidence type="ECO:0000259" key="8">
    <source>
        <dbReference type="Pfam" id="PF00350"/>
    </source>
</evidence>
<dbReference type="Gene3D" id="3.40.50.300">
    <property type="entry name" value="P-loop containing nucleotide triphosphate hydrolases"/>
    <property type="match status" value="2"/>
</dbReference>
<evidence type="ECO:0000313" key="10">
    <source>
        <dbReference type="Proteomes" id="UP001595387"/>
    </source>
</evidence>
<evidence type="ECO:0000256" key="2">
    <source>
        <dbReference type="ARBA" id="ARBA00022741"/>
    </source>
</evidence>
<gene>
    <name evidence="9" type="ORF">ACFODW_00870</name>
</gene>
<dbReference type="InterPro" id="IPR027094">
    <property type="entry name" value="Mitofusin_fam"/>
</dbReference>
<evidence type="ECO:0000256" key="3">
    <source>
        <dbReference type="ARBA" id="ARBA00022801"/>
    </source>
</evidence>
<proteinExistence type="predicted"/>
<keyword evidence="3" id="KW-0378">Hydrolase</keyword>